<proteinExistence type="evidence at transcript level"/>
<dbReference type="AlphaFoldDB" id="A0A6F9DST3"/>
<organism evidence="1">
    <name type="scientific">Phallusia mammillata</name>
    <dbReference type="NCBI Taxonomy" id="59560"/>
    <lineage>
        <taxon>Eukaryota</taxon>
        <taxon>Metazoa</taxon>
        <taxon>Chordata</taxon>
        <taxon>Tunicata</taxon>
        <taxon>Ascidiacea</taxon>
        <taxon>Phlebobranchia</taxon>
        <taxon>Ascidiidae</taxon>
        <taxon>Phallusia</taxon>
    </lineage>
</organism>
<protein>
    <submittedName>
        <fullName evidence="1">E3 ubiquitin-protein ligase SIAH1B</fullName>
    </submittedName>
</protein>
<sequence length="101" mass="11859">MTPTWRGLNIAAIVGKHQNRRQKLRCLCRNQDMMRRWSVCCELATRFQRLARSQTGCPTRPNCPCSSAACSWFLGSRGKLYEMPGSHYRSLNRKIQRCYFR</sequence>
<accession>A0A6F9DST3</accession>
<name>A0A6F9DST3_9ASCI</name>
<gene>
    <name evidence="1" type="primary">Siah1b-002</name>
</gene>
<dbReference type="EMBL" id="LR790206">
    <property type="protein sequence ID" value="CAB3266068.1"/>
    <property type="molecule type" value="mRNA"/>
</dbReference>
<evidence type="ECO:0000313" key="1">
    <source>
        <dbReference type="EMBL" id="CAB3266068.1"/>
    </source>
</evidence>
<reference evidence="1" key="1">
    <citation type="submission" date="2020-04" db="EMBL/GenBank/DDBJ databases">
        <authorList>
            <person name="Neveu A P."/>
        </authorList>
    </citation>
    <scope>NUCLEOTIDE SEQUENCE</scope>
    <source>
        <tissue evidence="1">Whole embryo</tissue>
    </source>
</reference>